<evidence type="ECO:0000256" key="2">
    <source>
        <dbReference type="ARBA" id="ARBA00004496"/>
    </source>
</evidence>
<dbReference type="Pfam" id="PF04893">
    <property type="entry name" value="Yip1"/>
    <property type="match status" value="1"/>
</dbReference>
<feature type="domain" description="Yip1" evidence="16">
    <location>
        <begin position="134"/>
        <end position="282"/>
    </location>
</feature>
<evidence type="ECO:0000256" key="5">
    <source>
        <dbReference type="ARBA" id="ARBA00022475"/>
    </source>
</evidence>
<feature type="transmembrane region" description="Helical" evidence="14">
    <location>
        <begin position="209"/>
        <end position="228"/>
    </location>
</feature>
<keyword evidence="9 14" id="KW-1133">Transmembrane helix</keyword>
<feature type="transmembrane region" description="Helical" evidence="14">
    <location>
        <begin position="141"/>
        <end position="159"/>
    </location>
</feature>
<keyword evidence="18" id="KW-1185">Reference proteome</keyword>
<keyword evidence="6" id="KW-0963">Cytoplasm</keyword>
<keyword evidence="12" id="KW-0325">Glycoprotein</keyword>
<evidence type="ECO:0000256" key="15">
    <source>
        <dbReference type="SAM" id="MobiDB-lite"/>
    </source>
</evidence>
<evidence type="ECO:0000256" key="4">
    <source>
        <dbReference type="ARBA" id="ARBA00010596"/>
    </source>
</evidence>
<evidence type="ECO:0000256" key="8">
    <source>
        <dbReference type="ARBA" id="ARBA00022782"/>
    </source>
</evidence>
<dbReference type="PANTHER" id="PTHR15627">
    <property type="entry name" value="NATURAL KILLER CELL-SPECIFIC ANTIGEN KLIP1"/>
    <property type="match status" value="1"/>
</dbReference>
<proteinExistence type="inferred from homology"/>
<protein>
    <recommendedName>
        <fullName evidence="14">Protein YIPF</fullName>
    </recommendedName>
</protein>
<keyword evidence="5" id="KW-1003">Cell membrane</keyword>
<evidence type="ECO:0000256" key="11">
    <source>
        <dbReference type="ARBA" id="ARBA00023136"/>
    </source>
</evidence>
<reference evidence="17 18" key="1">
    <citation type="submission" date="2023-08" db="EMBL/GenBank/DDBJ databases">
        <title>A Necator americanus chromosomal reference genome.</title>
        <authorList>
            <person name="Ilik V."/>
            <person name="Petrzelkova K.J."/>
            <person name="Pardy F."/>
            <person name="Fuh T."/>
            <person name="Niatou-Singa F.S."/>
            <person name="Gouil Q."/>
            <person name="Baker L."/>
            <person name="Ritchie M.E."/>
            <person name="Jex A.R."/>
            <person name="Gazzola D."/>
            <person name="Li H."/>
            <person name="Toshio Fujiwara R."/>
            <person name="Zhan B."/>
            <person name="Aroian R.V."/>
            <person name="Pafco B."/>
            <person name="Schwarz E.M."/>
        </authorList>
    </citation>
    <scope>NUCLEOTIDE SEQUENCE [LARGE SCALE GENOMIC DNA]</scope>
    <source>
        <strain evidence="17 18">Aroian</strain>
        <tissue evidence="17">Whole animal</tissue>
    </source>
</reference>
<keyword evidence="10" id="KW-0333">Golgi apparatus</keyword>
<feature type="transmembrane region" description="Helical" evidence="14">
    <location>
        <begin position="171"/>
        <end position="197"/>
    </location>
</feature>
<keyword evidence="7 14" id="KW-0812">Transmembrane</keyword>
<feature type="compositionally biased region" description="Polar residues" evidence="15">
    <location>
        <begin position="46"/>
        <end position="66"/>
    </location>
</feature>
<feature type="transmembrane region" description="Helical" evidence="14">
    <location>
        <begin position="234"/>
        <end position="259"/>
    </location>
</feature>
<evidence type="ECO:0000256" key="3">
    <source>
        <dbReference type="ARBA" id="ARBA00004651"/>
    </source>
</evidence>
<dbReference type="Proteomes" id="UP001303046">
    <property type="component" value="Unassembled WGS sequence"/>
</dbReference>
<evidence type="ECO:0000256" key="10">
    <source>
        <dbReference type="ARBA" id="ARBA00023034"/>
    </source>
</evidence>
<evidence type="ECO:0000256" key="7">
    <source>
        <dbReference type="ARBA" id="ARBA00022692"/>
    </source>
</evidence>
<evidence type="ECO:0000256" key="6">
    <source>
        <dbReference type="ARBA" id="ARBA00022490"/>
    </source>
</evidence>
<comment type="similarity">
    <text evidence="4 14">Belongs to the YIP1 family.</text>
</comment>
<name>A0ABR1CL06_NECAM</name>
<feature type="transmembrane region" description="Helical" evidence="14">
    <location>
        <begin position="266"/>
        <end position="285"/>
    </location>
</feature>
<keyword evidence="11 14" id="KW-0472">Membrane</keyword>
<evidence type="ECO:0000313" key="18">
    <source>
        <dbReference type="Proteomes" id="UP001303046"/>
    </source>
</evidence>
<evidence type="ECO:0000256" key="14">
    <source>
        <dbReference type="RuleBase" id="RU361264"/>
    </source>
</evidence>
<feature type="region of interest" description="Disordered" evidence="15">
    <location>
        <begin position="44"/>
        <end position="72"/>
    </location>
</feature>
<evidence type="ECO:0000256" key="12">
    <source>
        <dbReference type="ARBA" id="ARBA00023180"/>
    </source>
</evidence>
<evidence type="ECO:0000313" key="17">
    <source>
        <dbReference type="EMBL" id="KAK6739067.1"/>
    </source>
</evidence>
<sequence>MYPRQGAPRRSRKIKNIIPFSGATLTTGGPLTSRFRGYQVMEPPTYTYSDTRQRASSAGLGTSTSNVPPPQQESIPVDFQSQLGHMVWEAGSKQMKDTFKSYGRIDIFRPYFDVEPSQVRIRLLRSFVPRRPSQMATSPDLYGPSMVVLTMVALLLYNMKSSGYVVQNGTLMGTSFFTCFGSWISLSGVLYVLCFLLGAEISMLQLVSVFGYSLTSQCLVLLLTSIYHTSHDHLFFFVLVGICCVPSAIRMGLLVCVHARIPSHRLILICAAIALHTLLIFYLHFGFHVMLEEIDQIIDGTDQNLGQIVKGSMTLVE</sequence>
<dbReference type="EMBL" id="JAVFWL010000002">
    <property type="protein sequence ID" value="KAK6739067.1"/>
    <property type="molecule type" value="Genomic_DNA"/>
</dbReference>
<dbReference type="PANTHER" id="PTHR15627:SF14">
    <property type="entry name" value="PROTEIN YIPF3"/>
    <property type="match status" value="1"/>
</dbReference>
<evidence type="ECO:0000259" key="16">
    <source>
        <dbReference type="Pfam" id="PF04893"/>
    </source>
</evidence>
<dbReference type="InterPro" id="IPR006977">
    <property type="entry name" value="Yip1_dom"/>
</dbReference>
<evidence type="ECO:0000256" key="1">
    <source>
        <dbReference type="ARBA" id="ARBA00004257"/>
    </source>
</evidence>
<organism evidence="17 18">
    <name type="scientific">Necator americanus</name>
    <name type="common">Human hookworm</name>
    <dbReference type="NCBI Taxonomy" id="51031"/>
    <lineage>
        <taxon>Eukaryota</taxon>
        <taxon>Metazoa</taxon>
        <taxon>Ecdysozoa</taxon>
        <taxon>Nematoda</taxon>
        <taxon>Chromadorea</taxon>
        <taxon>Rhabditida</taxon>
        <taxon>Rhabditina</taxon>
        <taxon>Rhabditomorpha</taxon>
        <taxon>Strongyloidea</taxon>
        <taxon>Ancylostomatidae</taxon>
        <taxon>Bunostominae</taxon>
        <taxon>Necator</taxon>
    </lineage>
</organism>
<comment type="subcellular location">
    <subcellularLocation>
        <location evidence="3">Cell membrane</location>
        <topology evidence="3">Multi-pass membrane protein</topology>
    </subcellularLocation>
    <subcellularLocation>
        <location evidence="2">Cytoplasm</location>
    </subcellularLocation>
    <subcellularLocation>
        <location evidence="14">Golgi apparatus membrane</location>
        <topology evidence="14">Multi-pass membrane protein</topology>
    </subcellularLocation>
    <subcellularLocation>
        <location evidence="1">Golgi apparatus</location>
        <location evidence="1">cis-Golgi network membrane</location>
        <topology evidence="1">Multi-pass membrane protein</topology>
    </subcellularLocation>
</comment>
<accession>A0ABR1CL06</accession>
<gene>
    <name evidence="17" type="primary">Necator_chrII.g8674</name>
    <name evidence="17" type="ORF">RB195_020879</name>
</gene>
<dbReference type="InterPro" id="IPR051521">
    <property type="entry name" value="tRNA_Mod/Golgi_Maint"/>
</dbReference>
<keyword evidence="8" id="KW-0221">Differentiation</keyword>
<evidence type="ECO:0000256" key="13">
    <source>
        <dbReference type="ARBA" id="ARBA00024809"/>
    </source>
</evidence>
<comment type="function">
    <text evidence="13">Involved in the maintenance of the Golgi structure. May play a role in hematopoiesis.</text>
</comment>
<comment type="caution">
    <text evidence="17">The sequence shown here is derived from an EMBL/GenBank/DDBJ whole genome shotgun (WGS) entry which is preliminary data.</text>
</comment>
<evidence type="ECO:0000256" key="9">
    <source>
        <dbReference type="ARBA" id="ARBA00022989"/>
    </source>
</evidence>